<dbReference type="EMBL" id="HBUE01116112">
    <property type="protein sequence ID" value="CAG6490579.1"/>
    <property type="molecule type" value="Transcribed_RNA"/>
</dbReference>
<dbReference type="AlphaFoldDB" id="A0A8D8CD55"/>
<evidence type="ECO:0000256" key="1">
    <source>
        <dbReference type="SAM" id="MobiDB-lite"/>
    </source>
</evidence>
<reference evidence="2" key="1">
    <citation type="submission" date="2021-05" db="EMBL/GenBank/DDBJ databases">
        <authorList>
            <person name="Alioto T."/>
            <person name="Alioto T."/>
            <person name="Gomez Garrido J."/>
        </authorList>
    </citation>
    <scope>NUCLEOTIDE SEQUENCE</scope>
</reference>
<proteinExistence type="predicted"/>
<feature type="region of interest" description="Disordered" evidence="1">
    <location>
        <begin position="25"/>
        <end position="47"/>
    </location>
</feature>
<protein>
    <submittedName>
        <fullName evidence="2">(northern house mosquito) hypothetical protein</fullName>
    </submittedName>
</protein>
<accession>A0A8D8CD55</accession>
<feature type="compositionally biased region" description="Polar residues" evidence="1">
    <location>
        <begin position="31"/>
        <end position="47"/>
    </location>
</feature>
<evidence type="ECO:0000313" key="2">
    <source>
        <dbReference type="EMBL" id="CAG6490579.1"/>
    </source>
</evidence>
<organism evidence="2">
    <name type="scientific">Culex pipiens</name>
    <name type="common">House mosquito</name>
    <dbReference type="NCBI Taxonomy" id="7175"/>
    <lineage>
        <taxon>Eukaryota</taxon>
        <taxon>Metazoa</taxon>
        <taxon>Ecdysozoa</taxon>
        <taxon>Arthropoda</taxon>
        <taxon>Hexapoda</taxon>
        <taxon>Insecta</taxon>
        <taxon>Pterygota</taxon>
        <taxon>Neoptera</taxon>
        <taxon>Endopterygota</taxon>
        <taxon>Diptera</taxon>
        <taxon>Nematocera</taxon>
        <taxon>Culicoidea</taxon>
        <taxon>Culicidae</taxon>
        <taxon>Culicinae</taxon>
        <taxon>Culicini</taxon>
        <taxon>Culex</taxon>
        <taxon>Culex</taxon>
    </lineage>
</organism>
<sequence>MERSVWTPARLMSFCPVLDPSGAWTHAGTGRAQTSRPTTNTTAASGTQRACMRWTGSACSTSRCGTWSSSTAPMHPTSRTGWADRRFLRFPNVILQQTRAAECPRPQP</sequence>
<name>A0A8D8CD55_CULPI</name>